<name>A0A699ZY59_HAELA</name>
<evidence type="ECO:0000256" key="1">
    <source>
        <dbReference type="SAM" id="MobiDB-lite"/>
    </source>
</evidence>
<proteinExistence type="predicted"/>
<dbReference type="Proteomes" id="UP000485058">
    <property type="component" value="Unassembled WGS sequence"/>
</dbReference>
<evidence type="ECO:0000313" key="2">
    <source>
        <dbReference type="EMBL" id="GFH26130.1"/>
    </source>
</evidence>
<keyword evidence="3" id="KW-1185">Reference proteome</keyword>
<sequence>MFSAHGLTSVPDAPLIHEVLDDVEALDDWPAEASQTPAAAEQPPLSLLRQTLMASLDSRFCRNLQERPLTIRGTDKIFAMSWLDPWSLLCATKCNQLLRYCLRSHTTTRIPQPPLPQGVRRPAELVNQEGSG</sequence>
<dbReference type="AlphaFoldDB" id="A0A699ZY59"/>
<dbReference type="EMBL" id="BLLF01003033">
    <property type="protein sequence ID" value="GFH26130.1"/>
    <property type="molecule type" value="Genomic_DNA"/>
</dbReference>
<feature type="region of interest" description="Disordered" evidence="1">
    <location>
        <begin position="111"/>
        <end position="132"/>
    </location>
</feature>
<protein>
    <submittedName>
        <fullName evidence="2">Uncharacterized protein</fullName>
    </submittedName>
</protein>
<comment type="caution">
    <text evidence="2">The sequence shown here is derived from an EMBL/GenBank/DDBJ whole genome shotgun (WGS) entry which is preliminary data.</text>
</comment>
<gene>
    <name evidence="2" type="ORF">HaLaN_24229</name>
</gene>
<organism evidence="2 3">
    <name type="scientific">Haematococcus lacustris</name>
    <name type="common">Green alga</name>
    <name type="synonym">Haematococcus pluvialis</name>
    <dbReference type="NCBI Taxonomy" id="44745"/>
    <lineage>
        <taxon>Eukaryota</taxon>
        <taxon>Viridiplantae</taxon>
        <taxon>Chlorophyta</taxon>
        <taxon>core chlorophytes</taxon>
        <taxon>Chlorophyceae</taxon>
        <taxon>CS clade</taxon>
        <taxon>Chlamydomonadales</taxon>
        <taxon>Haematococcaceae</taxon>
        <taxon>Haematococcus</taxon>
    </lineage>
</organism>
<reference evidence="2 3" key="1">
    <citation type="submission" date="2020-02" db="EMBL/GenBank/DDBJ databases">
        <title>Draft genome sequence of Haematococcus lacustris strain NIES-144.</title>
        <authorList>
            <person name="Morimoto D."/>
            <person name="Nakagawa S."/>
            <person name="Yoshida T."/>
            <person name="Sawayama S."/>
        </authorList>
    </citation>
    <scope>NUCLEOTIDE SEQUENCE [LARGE SCALE GENOMIC DNA]</scope>
    <source>
        <strain evidence="2 3">NIES-144</strain>
    </source>
</reference>
<accession>A0A699ZY59</accession>
<evidence type="ECO:0000313" key="3">
    <source>
        <dbReference type="Proteomes" id="UP000485058"/>
    </source>
</evidence>